<accession>A0A2W4ISF5</accession>
<name>A0A2W4ISF5_9PSEU</name>
<dbReference type="EMBL" id="QGUI01000965">
    <property type="protein sequence ID" value="PZM89471.1"/>
    <property type="molecule type" value="Genomic_DNA"/>
</dbReference>
<dbReference type="GO" id="GO:0008270">
    <property type="term" value="F:zinc ion binding"/>
    <property type="evidence" value="ECO:0007669"/>
    <property type="project" value="InterPro"/>
</dbReference>
<comment type="caution">
    <text evidence="2">The sequence shown here is derived from an EMBL/GenBank/DDBJ whole genome shotgun (WGS) entry which is preliminary data.</text>
</comment>
<feature type="domain" description="HNH" evidence="1">
    <location>
        <begin position="100"/>
        <end position="154"/>
    </location>
</feature>
<organism evidence="2">
    <name type="scientific">Thermocrispum agreste</name>
    <dbReference type="NCBI Taxonomy" id="37925"/>
    <lineage>
        <taxon>Bacteria</taxon>
        <taxon>Bacillati</taxon>
        <taxon>Actinomycetota</taxon>
        <taxon>Actinomycetes</taxon>
        <taxon>Pseudonocardiales</taxon>
        <taxon>Pseudonocardiaceae</taxon>
        <taxon>Thermocrispum</taxon>
    </lineage>
</organism>
<reference evidence="2" key="1">
    <citation type="submission" date="2018-05" db="EMBL/GenBank/DDBJ databases">
        <authorList>
            <person name="Lanie J.A."/>
            <person name="Ng W.-L."/>
            <person name="Kazmierczak K.M."/>
            <person name="Andrzejewski T.M."/>
            <person name="Davidsen T.M."/>
            <person name="Wayne K.J."/>
            <person name="Tettelin H."/>
            <person name="Glass J.I."/>
            <person name="Rusch D."/>
            <person name="Podicherti R."/>
            <person name="Tsui H.-C.T."/>
            <person name="Winkler M.E."/>
        </authorList>
    </citation>
    <scope>NUCLEOTIDE SEQUENCE</scope>
    <source>
        <strain evidence="2">ZC4RG45</strain>
    </source>
</reference>
<dbReference type="Pfam" id="PF01844">
    <property type="entry name" value="HNH"/>
    <property type="match status" value="1"/>
</dbReference>
<gene>
    <name evidence="2" type="ORF">DIU77_19090</name>
</gene>
<protein>
    <recommendedName>
        <fullName evidence="1">HNH domain-containing protein</fullName>
    </recommendedName>
</protein>
<dbReference type="GO" id="GO:0004519">
    <property type="term" value="F:endonuclease activity"/>
    <property type="evidence" value="ECO:0007669"/>
    <property type="project" value="InterPro"/>
</dbReference>
<dbReference type="InterPro" id="IPR002711">
    <property type="entry name" value="HNH"/>
</dbReference>
<proteinExistence type="predicted"/>
<evidence type="ECO:0000259" key="1">
    <source>
        <dbReference type="Pfam" id="PF01844"/>
    </source>
</evidence>
<dbReference type="AlphaFoldDB" id="A0A2W4ISF5"/>
<dbReference type="Gene3D" id="1.10.30.50">
    <property type="match status" value="1"/>
</dbReference>
<dbReference type="CDD" id="cd00085">
    <property type="entry name" value="HNHc"/>
    <property type="match status" value="1"/>
</dbReference>
<evidence type="ECO:0000313" key="2">
    <source>
        <dbReference type="EMBL" id="PZM89471.1"/>
    </source>
</evidence>
<dbReference type="GO" id="GO:0003676">
    <property type="term" value="F:nucleic acid binding"/>
    <property type="evidence" value="ECO:0007669"/>
    <property type="project" value="InterPro"/>
</dbReference>
<sequence>MGDHRPPVSTALAALVWLLLAALWLVWALGAAFSAPNRRWRRRLIPRFPRWTRVHRRIAGRQRRHNRRRPAPAACAPRRMTSAEKNRRLAQLIARDGLWCQECGLSLDLRLHHLEDAHPEVHHLIPWSACAGEWWANEMFNLCLLCGPCNRRIGAGTTRRLERLRAELWAAAGIAA</sequence>
<dbReference type="InterPro" id="IPR003615">
    <property type="entry name" value="HNH_nuc"/>
</dbReference>